<evidence type="ECO:0000256" key="4">
    <source>
        <dbReference type="ARBA" id="ARBA00022454"/>
    </source>
</evidence>
<proteinExistence type="inferred from homology"/>
<name>D8U9M3_VOLCA</name>
<evidence type="ECO:0000259" key="13">
    <source>
        <dbReference type="Pfam" id="PF03800"/>
    </source>
</evidence>
<evidence type="ECO:0000256" key="12">
    <source>
        <dbReference type="SAM" id="Coils"/>
    </source>
</evidence>
<evidence type="ECO:0000256" key="1">
    <source>
        <dbReference type="ARBA" id="ARBA00004123"/>
    </source>
</evidence>
<organism evidence="15">
    <name type="scientific">Volvox carteri f. nagariensis</name>
    <dbReference type="NCBI Taxonomy" id="3068"/>
    <lineage>
        <taxon>Eukaryota</taxon>
        <taxon>Viridiplantae</taxon>
        <taxon>Chlorophyta</taxon>
        <taxon>core chlorophytes</taxon>
        <taxon>Chlorophyceae</taxon>
        <taxon>CS clade</taxon>
        <taxon>Chlamydomonadales</taxon>
        <taxon>Volvocaceae</taxon>
        <taxon>Volvox</taxon>
    </lineage>
</organism>
<dbReference type="EMBL" id="GL378371">
    <property type="protein sequence ID" value="EFJ43667.1"/>
    <property type="molecule type" value="Genomic_DNA"/>
</dbReference>
<dbReference type="GeneID" id="9616277"/>
<keyword evidence="8 12" id="KW-0175">Coiled coil</keyword>
<dbReference type="GO" id="GO:0007052">
    <property type="term" value="P:mitotic spindle organization"/>
    <property type="evidence" value="ECO:0007669"/>
    <property type="project" value="TreeGrafter"/>
</dbReference>
<dbReference type="InterPro" id="IPR005549">
    <property type="entry name" value="Kinetochore_Nuf2_N"/>
</dbReference>
<evidence type="ECO:0000256" key="8">
    <source>
        <dbReference type="ARBA" id="ARBA00023054"/>
    </source>
</evidence>
<dbReference type="OrthoDB" id="8194677at2759"/>
<keyword evidence="15" id="KW-1185">Reference proteome</keyword>
<protein>
    <recommendedName>
        <fullName evidence="13">Kinetochore protein Nuf2 N-terminal domain-containing protein</fullName>
    </recommendedName>
</protein>
<gene>
    <name evidence="14" type="ORF">VOLCADRAFT_119034</name>
</gene>
<evidence type="ECO:0000256" key="2">
    <source>
        <dbReference type="ARBA" id="ARBA00004629"/>
    </source>
</evidence>
<dbReference type="KEGG" id="vcn:VOLCADRAFT_119034"/>
<evidence type="ECO:0000256" key="9">
    <source>
        <dbReference type="ARBA" id="ARBA00023242"/>
    </source>
</evidence>
<keyword evidence="7" id="KW-0995">Kinetochore</keyword>
<dbReference type="AlphaFoldDB" id="D8U9M3"/>
<comment type="subcellular location">
    <subcellularLocation>
        <location evidence="2">Chromosome</location>
        <location evidence="2">Centromere</location>
        <location evidence="2">Kinetochore</location>
    </subcellularLocation>
    <subcellularLocation>
        <location evidence="1">Nucleus</location>
    </subcellularLocation>
</comment>
<keyword evidence="6" id="KW-0498">Mitosis</keyword>
<dbReference type="RefSeq" id="XP_002955367.1">
    <property type="nucleotide sequence ID" value="XM_002955321.1"/>
</dbReference>
<evidence type="ECO:0000313" key="14">
    <source>
        <dbReference type="EMBL" id="EFJ43667.1"/>
    </source>
</evidence>
<dbReference type="Gene3D" id="1.10.418.60">
    <property type="entry name" value="Ncd80 complex, Nuf2 subunit"/>
    <property type="match status" value="1"/>
</dbReference>
<dbReference type="GO" id="GO:0045132">
    <property type="term" value="P:meiotic chromosome segregation"/>
    <property type="evidence" value="ECO:0007669"/>
    <property type="project" value="TreeGrafter"/>
</dbReference>
<keyword evidence="9" id="KW-0539">Nucleus</keyword>
<dbReference type="GO" id="GO:0051315">
    <property type="term" value="P:attachment of mitotic spindle microtubules to kinetochore"/>
    <property type="evidence" value="ECO:0007669"/>
    <property type="project" value="TreeGrafter"/>
</dbReference>
<evidence type="ECO:0000256" key="3">
    <source>
        <dbReference type="ARBA" id="ARBA00005498"/>
    </source>
</evidence>
<dbReference type="STRING" id="3068.D8U9M3"/>
<evidence type="ECO:0000256" key="10">
    <source>
        <dbReference type="ARBA" id="ARBA00023306"/>
    </source>
</evidence>
<reference evidence="14 15" key="1">
    <citation type="journal article" date="2010" name="Science">
        <title>Genomic analysis of organismal complexity in the multicellular green alga Volvox carteri.</title>
        <authorList>
            <person name="Prochnik S.E."/>
            <person name="Umen J."/>
            <person name="Nedelcu A.M."/>
            <person name="Hallmann A."/>
            <person name="Miller S.M."/>
            <person name="Nishii I."/>
            <person name="Ferris P."/>
            <person name="Kuo A."/>
            <person name="Mitros T."/>
            <person name="Fritz-Laylin L.K."/>
            <person name="Hellsten U."/>
            <person name="Chapman J."/>
            <person name="Simakov O."/>
            <person name="Rensing S.A."/>
            <person name="Terry A."/>
            <person name="Pangilinan J."/>
            <person name="Kapitonov V."/>
            <person name="Jurka J."/>
            <person name="Salamov A."/>
            <person name="Shapiro H."/>
            <person name="Schmutz J."/>
            <person name="Grimwood J."/>
            <person name="Lindquist E."/>
            <person name="Lucas S."/>
            <person name="Grigoriev I.V."/>
            <person name="Schmitt R."/>
            <person name="Kirk D."/>
            <person name="Rokhsar D.S."/>
        </authorList>
    </citation>
    <scope>NUCLEOTIDE SEQUENCE [LARGE SCALE GENOMIC DNA]</scope>
    <source>
        <strain evidence="15">f. Nagariensis / Eve</strain>
    </source>
</reference>
<dbReference type="GO" id="GO:0051383">
    <property type="term" value="P:kinetochore organization"/>
    <property type="evidence" value="ECO:0007669"/>
    <property type="project" value="TreeGrafter"/>
</dbReference>
<evidence type="ECO:0000256" key="6">
    <source>
        <dbReference type="ARBA" id="ARBA00022776"/>
    </source>
</evidence>
<comment type="similarity">
    <text evidence="3">Belongs to the NUF2 family.</text>
</comment>
<dbReference type="PANTHER" id="PTHR21650">
    <property type="entry name" value="MEMBRALIN/KINETOCHORE PROTEIN NUF2"/>
    <property type="match status" value="1"/>
</dbReference>
<feature type="domain" description="Kinetochore protein Nuf2 N-terminal" evidence="13">
    <location>
        <begin position="8"/>
        <end position="139"/>
    </location>
</feature>
<dbReference type="eggNOG" id="KOG4438">
    <property type="taxonomic scope" value="Eukaryota"/>
</dbReference>
<dbReference type="Pfam" id="PF03800">
    <property type="entry name" value="Nuf2"/>
    <property type="match status" value="1"/>
</dbReference>
<dbReference type="GO" id="GO:0051301">
    <property type="term" value="P:cell division"/>
    <property type="evidence" value="ECO:0007669"/>
    <property type="project" value="UniProtKB-KW"/>
</dbReference>
<dbReference type="InParanoid" id="D8U9M3"/>
<dbReference type="GO" id="GO:0005634">
    <property type="term" value="C:nucleus"/>
    <property type="evidence" value="ECO:0007669"/>
    <property type="project" value="UniProtKB-SubCell"/>
</dbReference>
<keyword evidence="10" id="KW-0131">Cell cycle</keyword>
<dbReference type="Proteomes" id="UP000001058">
    <property type="component" value="Unassembled WGS sequence"/>
</dbReference>
<keyword evidence="5" id="KW-0132">Cell division</keyword>
<dbReference type="InterPro" id="IPR038275">
    <property type="entry name" value="Nuf2_N_sf"/>
</dbReference>
<evidence type="ECO:0000256" key="11">
    <source>
        <dbReference type="ARBA" id="ARBA00023328"/>
    </source>
</evidence>
<dbReference type="PANTHER" id="PTHR21650:SF2">
    <property type="entry name" value="KINETOCHORE PROTEIN NUF2"/>
    <property type="match status" value="1"/>
</dbReference>
<accession>D8U9M3</accession>
<evidence type="ECO:0000256" key="7">
    <source>
        <dbReference type="ARBA" id="ARBA00022838"/>
    </source>
</evidence>
<evidence type="ECO:0000313" key="15">
    <source>
        <dbReference type="Proteomes" id="UP000001058"/>
    </source>
</evidence>
<dbReference type="GO" id="GO:0031262">
    <property type="term" value="C:Ndc80 complex"/>
    <property type="evidence" value="ECO:0007669"/>
    <property type="project" value="InterPro"/>
</dbReference>
<evidence type="ECO:0000256" key="5">
    <source>
        <dbReference type="ARBA" id="ARBA00022618"/>
    </source>
</evidence>
<keyword evidence="4" id="KW-0158">Chromosome</keyword>
<sequence length="300" mass="34759">MSFRFPTDLSNDDIQQCLSDMQINLDPSQLIKPTPEAVRTYYEQAVIALMDTSREELARPDFAALTGMEYMELHDESIPFLNFLQKLTKLMQFCGITDFTLNDIFKPEPARLRRHFCAMINFARYREEKVTNLDMLQNRLAEMMRLEHSEMERKEKNLAELKRLKERRAARQQEAAAVEMDTQAITAKIMQHNKVHTVLAEETRGIKAQTNALTDQAAELKLMLNSLYDKCSALQDELVHSPEKHKTVINDLCAAYDKKRDYHAGLSSLRAEHERKLDMLTKFEKDLQRCVTAVVRCLLG</sequence>
<feature type="coiled-coil region" evidence="12">
    <location>
        <begin position="126"/>
        <end position="181"/>
    </location>
</feature>
<keyword evidence="11" id="KW-0137">Centromere</keyword>
<dbReference type="FunCoup" id="D8U9M3">
    <property type="interactions" value="1186"/>
</dbReference>
<dbReference type="GO" id="GO:0044877">
    <property type="term" value="F:protein-containing complex binding"/>
    <property type="evidence" value="ECO:0007669"/>
    <property type="project" value="TreeGrafter"/>
</dbReference>